<gene>
    <name evidence="2" type="ORF">M514_22790</name>
</gene>
<protein>
    <recommendedName>
        <fullName evidence="1">ISXO2-like transposase domain-containing protein</fullName>
    </recommendedName>
</protein>
<accession>A0A085N6H7</accession>
<name>A0A085N6H7_9BILA</name>
<dbReference type="Pfam" id="PF12762">
    <property type="entry name" value="DDE_Tnp_IS1595"/>
    <property type="match status" value="1"/>
</dbReference>
<organism evidence="2">
    <name type="scientific">Trichuris suis</name>
    <name type="common">pig whipworm</name>
    <dbReference type="NCBI Taxonomy" id="68888"/>
    <lineage>
        <taxon>Eukaryota</taxon>
        <taxon>Metazoa</taxon>
        <taxon>Ecdysozoa</taxon>
        <taxon>Nematoda</taxon>
        <taxon>Enoplea</taxon>
        <taxon>Dorylaimia</taxon>
        <taxon>Trichinellida</taxon>
        <taxon>Trichuridae</taxon>
        <taxon>Trichuris</taxon>
    </lineage>
</organism>
<evidence type="ECO:0000259" key="1">
    <source>
        <dbReference type="Pfam" id="PF12762"/>
    </source>
</evidence>
<dbReference type="PANTHER" id="PTHR47163">
    <property type="entry name" value="DDE_TNP_IS1595 DOMAIN-CONTAINING PROTEIN"/>
    <property type="match status" value="1"/>
</dbReference>
<dbReference type="PANTHER" id="PTHR47163:SF2">
    <property type="entry name" value="SI:DKEY-17M8.2"/>
    <property type="match status" value="1"/>
</dbReference>
<feature type="domain" description="ISXO2-like transposase" evidence="1">
    <location>
        <begin position="2"/>
        <end position="64"/>
    </location>
</feature>
<evidence type="ECO:0000313" key="2">
    <source>
        <dbReference type="EMBL" id="KFD65073.1"/>
    </source>
</evidence>
<dbReference type="EMBL" id="KL367545">
    <property type="protein sequence ID" value="KFD65073.1"/>
    <property type="molecule type" value="Genomic_DNA"/>
</dbReference>
<dbReference type="AlphaFoldDB" id="A0A085N6H7"/>
<reference evidence="2" key="1">
    <citation type="journal article" date="2014" name="Nat. Genet.">
        <title>Genome and transcriptome of the porcine whipworm Trichuris suis.</title>
        <authorList>
            <person name="Jex A.R."/>
            <person name="Nejsum P."/>
            <person name="Schwarz E.M."/>
            <person name="Hu L."/>
            <person name="Young N.D."/>
            <person name="Hall R.S."/>
            <person name="Korhonen P.K."/>
            <person name="Liao S."/>
            <person name="Thamsborg S."/>
            <person name="Xia J."/>
            <person name="Xu P."/>
            <person name="Wang S."/>
            <person name="Scheerlinck J.P."/>
            <person name="Hofmann A."/>
            <person name="Sternberg P.W."/>
            <person name="Wang J."/>
            <person name="Gasser R.B."/>
        </authorList>
    </citation>
    <scope>NUCLEOTIDE SEQUENCE [LARGE SCALE GENOMIC DNA]</scope>
    <source>
        <strain evidence="2">DCEP-RM93F</strain>
    </source>
</reference>
<dbReference type="InterPro" id="IPR024445">
    <property type="entry name" value="Tnp_ISXO2-like"/>
</dbReference>
<dbReference type="Proteomes" id="UP000030758">
    <property type="component" value="Unassembled WGS sequence"/>
</dbReference>
<sequence length="291" mass="32936">MLPIIQRHIRPETTVITDEWRAYQCLSRKAYTHLQVNHSVNFEDRATGAHTRSVESLWAQAKRGNRRRCGARRSAFPLRLCDFTWRKRLAASDNALDAILTDIPREFSRSSESNTFTFVACLPSNHVPFRTEMSLPQDALWHLHRGGRPPSCTDRDIGLPQLQFLSRWSTPCSWRNCTAVLSCMVGNSAFCSAVLVASLDILTPVRFSRPLDIASELQTSQAPFDRHRLVASVPAMGSTMSLGEPRPPLQPEYLLFQVPMDFPWPLTSHRLPALADAKPPMLLILEKQVVH</sequence>
<dbReference type="InterPro" id="IPR053164">
    <property type="entry name" value="IS1016-like_transposase"/>
</dbReference>
<proteinExistence type="predicted"/>